<feature type="transmembrane region" description="Helical" evidence="1">
    <location>
        <begin position="127"/>
        <end position="145"/>
    </location>
</feature>
<evidence type="ECO:0000256" key="1">
    <source>
        <dbReference type="SAM" id="Phobius"/>
    </source>
</evidence>
<keyword evidence="3" id="KW-1185">Reference proteome</keyword>
<keyword evidence="1" id="KW-1133">Transmembrane helix</keyword>
<keyword evidence="1" id="KW-0472">Membrane</keyword>
<evidence type="ECO:0008006" key="4">
    <source>
        <dbReference type="Google" id="ProtNLM"/>
    </source>
</evidence>
<feature type="transmembrane region" description="Helical" evidence="1">
    <location>
        <begin position="151"/>
        <end position="168"/>
    </location>
</feature>
<accession>A3MVT4</accession>
<evidence type="ECO:0000313" key="3">
    <source>
        <dbReference type="Proteomes" id="UP000001431"/>
    </source>
</evidence>
<feature type="transmembrane region" description="Helical" evidence="1">
    <location>
        <begin position="46"/>
        <end position="68"/>
    </location>
</feature>
<dbReference type="KEGG" id="pcl:Pcal_1329"/>
<reference evidence="2" key="1">
    <citation type="submission" date="2007-02" db="EMBL/GenBank/DDBJ databases">
        <title>Complete sequence of Pyrobaculum calidifontis JCM 11548.</title>
        <authorList>
            <consortium name="US DOE Joint Genome Institute"/>
            <person name="Copeland A."/>
            <person name="Lucas S."/>
            <person name="Lapidus A."/>
            <person name="Barry K."/>
            <person name="Glavina del Rio T."/>
            <person name="Dalin E."/>
            <person name="Tice H."/>
            <person name="Pitluck S."/>
            <person name="Chain P."/>
            <person name="Malfatti S."/>
            <person name="Shin M."/>
            <person name="Vergez L."/>
            <person name="Schmutz J."/>
            <person name="Larimer F."/>
            <person name="Land M."/>
            <person name="Hauser L."/>
            <person name="Kyrpides N."/>
            <person name="Mikhailova N."/>
            <person name="Cozen A.E."/>
            <person name="Fitz-Gibbon S.T."/>
            <person name="House C.H."/>
            <person name="Saltikov C."/>
            <person name="Lowe T.M."/>
            <person name="Richardson P."/>
        </authorList>
    </citation>
    <scope>NUCLEOTIDE SEQUENCE [LARGE SCALE GENOMIC DNA]</scope>
    <source>
        <strain evidence="2">JCM 11548</strain>
    </source>
</reference>
<feature type="transmembrane region" description="Helical" evidence="1">
    <location>
        <begin position="88"/>
        <end position="115"/>
    </location>
</feature>
<keyword evidence="1" id="KW-0812">Transmembrane</keyword>
<dbReference type="STRING" id="410359.Pcal_1329"/>
<dbReference type="EMBL" id="CP000561">
    <property type="protein sequence ID" value="ABO08751.1"/>
    <property type="molecule type" value="Genomic_DNA"/>
</dbReference>
<dbReference type="Proteomes" id="UP000001431">
    <property type="component" value="Chromosome"/>
</dbReference>
<dbReference type="AlphaFoldDB" id="A3MVT4"/>
<protein>
    <recommendedName>
        <fullName evidence="4">Yip1 domain-containing protein</fullName>
    </recommendedName>
</protein>
<sequence length="173" mass="19691">MTDCLDLFLQRKLPYFFADLILWAVFLVELRWLLALRGKGAGTSAFYMWQYASIFVLFVVLSIFSIMSSEFLAYIRGVTDCLEAYERGFGWIFGLGFVAPIWGLAITSYAACAVLGDKACKILMPVLVLRTIVTGLAVYANIVLLTQNTSLWLLVIIYYALFATYYIIRTWPR</sequence>
<name>A3MVT4_PYRCJ</name>
<organism evidence="2 3">
    <name type="scientific">Pyrobaculum calidifontis (strain DSM 21063 / JCM 11548 / VA1)</name>
    <dbReference type="NCBI Taxonomy" id="410359"/>
    <lineage>
        <taxon>Archaea</taxon>
        <taxon>Thermoproteota</taxon>
        <taxon>Thermoprotei</taxon>
        <taxon>Thermoproteales</taxon>
        <taxon>Thermoproteaceae</taxon>
        <taxon>Pyrobaculum</taxon>
    </lineage>
</organism>
<dbReference type="HOGENOM" id="CLU_1544255_0_0_2"/>
<feature type="transmembrane region" description="Helical" evidence="1">
    <location>
        <begin position="15"/>
        <end position="34"/>
    </location>
</feature>
<gene>
    <name evidence="2" type="ordered locus">Pcal_1329</name>
</gene>
<proteinExistence type="predicted"/>
<evidence type="ECO:0000313" key="2">
    <source>
        <dbReference type="EMBL" id="ABO08751.1"/>
    </source>
</evidence>